<dbReference type="PROSITE" id="PS51257">
    <property type="entry name" value="PROKAR_LIPOPROTEIN"/>
    <property type="match status" value="1"/>
</dbReference>
<dbReference type="AlphaFoldDB" id="A0A0F9SXF2"/>
<sequence>MHRIVGMGILVFLTGCATGNNASIQPPVDHTQLIRAEIIKFYHDLERFGRLLRPVRPRSQKIRELDPNTLEEIERPEPETKELIQRLNKLLQDPKFKEGWKDEAIIDTWNGPFGTFSS</sequence>
<accession>A0A0F9SXF2</accession>
<reference evidence="1" key="1">
    <citation type="journal article" date="2015" name="Nature">
        <title>Complex archaea that bridge the gap between prokaryotes and eukaryotes.</title>
        <authorList>
            <person name="Spang A."/>
            <person name="Saw J.H."/>
            <person name="Jorgensen S.L."/>
            <person name="Zaremba-Niedzwiedzka K."/>
            <person name="Martijn J."/>
            <person name="Lind A.E."/>
            <person name="van Eijk R."/>
            <person name="Schleper C."/>
            <person name="Guy L."/>
            <person name="Ettema T.J."/>
        </authorList>
    </citation>
    <scope>NUCLEOTIDE SEQUENCE</scope>
</reference>
<comment type="caution">
    <text evidence="1">The sequence shown here is derived from an EMBL/GenBank/DDBJ whole genome shotgun (WGS) entry which is preliminary data.</text>
</comment>
<name>A0A0F9SXF2_9ZZZZ</name>
<gene>
    <name evidence="1" type="ORF">LCGC14_0722070</name>
</gene>
<protein>
    <submittedName>
        <fullName evidence="1">Uncharacterized protein</fullName>
    </submittedName>
</protein>
<organism evidence="1">
    <name type="scientific">marine sediment metagenome</name>
    <dbReference type="NCBI Taxonomy" id="412755"/>
    <lineage>
        <taxon>unclassified sequences</taxon>
        <taxon>metagenomes</taxon>
        <taxon>ecological metagenomes</taxon>
    </lineage>
</organism>
<evidence type="ECO:0000313" key="1">
    <source>
        <dbReference type="EMBL" id="KKN41551.1"/>
    </source>
</evidence>
<proteinExistence type="predicted"/>
<dbReference type="EMBL" id="LAZR01001641">
    <property type="protein sequence ID" value="KKN41551.1"/>
    <property type="molecule type" value="Genomic_DNA"/>
</dbReference>